<comment type="caution">
    <text evidence="1">The sequence shown here is derived from an EMBL/GenBank/DDBJ whole genome shotgun (WGS) entry which is preliminary data.</text>
</comment>
<name>A0ABP6BZ78_9MICO</name>
<keyword evidence="2" id="KW-1185">Reference proteome</keyword>
<gene>
    <name evidence="1" type="ORF">GCM10009862_30930</name>
</gene>
<dbReference type="RefSeq" id="WP_344231010.1">
    <property type="nucleotide sequence ID" value="NZ_BAAARI010000038.1"/>
</dbReference>
<sequence>METDAASHFSTGGGPFIKPTWIVSTTAPASVALDAFTRALADAKYRVIDSAPSLRRLKAGSAMRFIASNLVGVELISRMRSWGFEARATMTAEQDAGRTRILIMLDRLTHGSTIAVPYTADALDRGAALVEGGHDLVVAPLTEGKGLHPSDAGR</sequence>
<accession>A0ABP6BZ78</accession>
<dbReference type="EMBL" id="BAAARI010000038">
    <property type="protein sequence ID" value="GAA2590429.1"/>
    <property type="molecule type" value="Genomic_DNA"/>
</dbReference>
<evidence type="ECO:0000313" key="2">
    <source>
        <dbReference type="Proteomes" id="UP001500274"/>
    </source>
</evidence>
<organism evidence="1 2">
    <name type="scientific">Microbacterium binotii</name>
    <dbReference type="NCBI Taxonomy" id="462710"/>
    <lineage>
        <taxon>Bacteria</taxon>
        <taxon>Bacillati</taxon>
        <taxon>Actinomycetota</taxon>
        <taxon>Actinomycetes</taxon>
        <taxon>Micrococcales</taxon>
        <taxon>Microbacteriaceae</taxon>
        <taxon>Microbacterium</taxon>
    </lineage>
</organism>
<reference evidence="2" key="1">
    <citation type="journal article" date="2019" name="Int. J. Syst. Evol. Microbiol.">
        <title>The Global Catalogue of Microorganisms (GCM) 10K type strain sequencing project: providing services to taxonomists for standard genome sequencing and annotation.</title>
        <authorList>
            <consortium name="The Broad Institute Genomics Platform"/>
            <consortium name="The Broad Institute Genome Sequencing Center for Infectious Disease"/>
            <person name="Wu L."/>
            <person name="Ma J."/>
        </authorList>
    </citation>
    <scope>NUCLEOTIDE SEQUENCE [LARGE SCALE GENOMIC DNA]</scope>
    <source>
        <strain evidence="2">JCM 16365</strain>
    </source>
</reference>
<protein>
    <submittedName>
        <fullName evidence="1">Uncharacterized protein</fullName>
    </submittedName>
</protein>
<evidence type="ECO:0000313" key="1">
    <source>
        <dbReference type="EMBL" id="GAA2590429.1"/>
    </source>
</evidence>
<dbReference type="Proteomes" id="UP001500274">
    <property type="component" value="Unassembled WGS sequence"/>
</dbReference>
<proteinExistence type="predicted"/>